<evidence type="ECO:0000313" key="2">
    <source>
        <dbReference type="Proteomes" id="UP000638732"/>
    </source>
</evidence>
<dbReference type="AlphaFoldDB" id="A0A965ZKS0"/>
<protein>
    <submittedName>
        <fullName evidence="1">Uncharacterized protein</fullName>
    </submittedName>
</protein>
<gene>
    <name evidence="1" type="ORF">GSY63_20890</name>
</gene>
<dbReference type="Proteomes" id="UP000638732">
    <property type="component" value="Unassembled WGS sequence"/>
</dbReference>
<proteinExistence type="predicted"/>
<keyword evidence="2" id="KW-1185">Reference proteome</keyword>
<reference evidence="1" key="1">
    <citation type="submission" date="2020-01" db="EMBL/GenBank/DDBJ databases">
        <authorList>
            <person name="Seo Y.L."/>
        </authorList>
    </citation>
    <scope>NUCLEOTIDE SEQUENCE</scope>
    <source>
        <strain evidence="1">R11</strain>
    </source>
</reference>
<dbReference type="EMBL" id="WWEO01000045">
    <property type="protein sequence ID" value="NCD71833.1"/>
    <property type="molecule type" value="Genomic_DNA"/>
</dbReference>
<accession>A0A965ZKS0</accession>
<comment type="caution">
    <text evidence="1">The sequence shown here is derived from an EMBL/GenBank/DDBJ whole genome shotgun (WGS) entry which is preliminary data.</text>
</comment>
<evidence type="ECO:0000313" key="1">
    <source>
        <dbReference type="EMBL" id="NCD71833.1"/>
    </source>
</evidence>
<organism evidence="1 2">
    <name type="scientific">Mucilaginibacter agri</name>
    <dbReference type="NCBI Taxonomy" id="2695265"/>
    <lineage>
        <taxon>Bacteria</taxon>
        <taxon>Pseudomonadati</taxon>
        <taxon>Bacteroidota</taxon>
        <taxon>Sphingobacteriia</taxon>
        <taxon>Sphingobacteriales</taxon>
        <taxon>Sphingobacteriaceae</taxon>
        <taxon>Mucilaginibacter</taxon>
    </lineage>
</organism>
<name>A0A965ZKS0_9SPHI</name>
<reference evidence="1" key="2">
    <citation type="submission" date="2020-10" db="EMBL/GenBank/DDBJ databases">
        <title>Mucilaginibacter sp. nov., isolated from soil.</title>
        <authorList>
            <person name="Jeon C.O."/>
        </authorList>
    </citation>
    <scope>NUCLEOTIDE SEQUENCE</scope>
    <source>
        <strain evidence="1">R11</strain>
    </source>
</reference>
<sequence length="60" mass="7085">MHFYNKLCLIMGYYSKEGIYRNTNCHHFNLGVLSFAINSLLKNLSRWRKVSVEDSSLRSE</sequence>